<name>A0A6J7F2W3_9ZZZZ</name>
<dbReference type="InterPro" id="IPR045865">
    <property type="entry name" value="ACT-like_dom_sf"/>
</dbReference>
<dbReference type="Pfam" id="PF09383">
    <property type="entry name" value="NIL"/>
    <property type="match status" value="1"/>
</dbReference>
<dbReference type="Gene3D" id="3.30.70.260">
    <property type="match status" value="1"/>
</dbReference>
<dbReference type="SMART" id="SM00930">
    <property type="entry name" value="NIL"/>
    <property type="match status" value="1"/>
</dbReference>
<sequence>MKHLHMQLTFGQDTVTQPVIYEIVKRFDVIPNIRRAAIENHVGWMILDLAGEAAALDSAIAHLRASGVEVAPAEGDVLAG</sequence>
<dbReference type="EMBL" id="CAFBLS010000287">
    <property type="protein sequence ID" value="CAB4885873.1"/>
    <property type="molecule type" value="Genomic_DNA"/>
</dbReference>
<proteinExistence type="predicted"/>
<organism evidence="2">
    <name type="scientific">freshwater metagenome</name>
    <dbReference type="NCBI Taxonomy" id="449393"/>
    <lineage>
        <taxon>unclassified sequences</taxon>
        <taxon>metagenomes</taxon>
        <taxon>ecological metagenomes</taxon>
    </lineage>
</organism>
<evidence type="ECO:0000259" key="1">
    <source>
        <dbReference type="SMART" id="SM00930"/>
    </source>
</evidence>
<dbReference type="InterPro" id="IPR018449">
    <property type="entry name" value="NIL_domain"/>
</dbReference>
<accession>A0A6J7F2W3</accession>
<dbReference type="AlphaFoldDB" id="A0A6J7F2W3"/>
<feature type="domain" description="NIL" evidence="1">
    <location>
        <begin position="6"/>
        <end position="73"/>
    </location>
</feature>
<dbReference type="SUPFAM" id="SSF55021">
    <property type="entry name" value="ACT-like"/>
    <property type="match status" value="1"/>
</dbReference>
<reference evidence="2" key="1">
    <citation type="submission" date="2020-05" db="EMBL/GenBank/DDBJ databases">
        <authorList>
            <person name="Chiriac C."/>
            <person name="Salcher M."/>
            <person name="Ghai R."/>
            <person name="Kavagutti S V."/>
        </authorList>
    </citation>
    <scope>NUCLEOTIDE SEQUENCE</scope>
</reference>
<gene>
    <name evidence="2" type="ORF">UFOPK3402_01822</name>
</gene>
<evidence type="ECO:0000313" key="2">
    <source>
        <dbReference type="EMBL" id="CAB4885873.1"/>
    </source>
</evidence>
<protein>
    <submittedName>
        <fullName evidence="2">Unannotated protein</fullName>
    </submittedName>
</protein>